<accession>A0A369JKG2</accession>
<feature type="region of interest" description="Disordered" evidence="1">
    <location>
        <begin position="93"/>
        <end position="126"/>
    </location>
</feature>
<gene>
    <name evidence="2" type="ORF">Hypma_010120</name>
</gene>
<dbReference type="OrthoDB" id="3230513at2759"/>
<reference evidence="2" key="1">
    <citation type="submission" date="2018-04" db="EMBL/GenBank/DDBJ databases">
        <title>Whole genome sequencing of Hypsizygus marmoreus.</title>
        <authorList>
            <person name="Choi I.-G."/>
            <person name="Min B."/>
            <person name="Kim J.-G."/>
            <person name="Kim S."/>
            <person name="Oh Y.-L."/>
            <person name="Kong W.-S."/>
            <person name="Park H."/>
            <person name="Jeong J."/>
            <person name="Song E.-S."/>
        </authorList>
    </citation>
    <scope>NUCLEOTIDE SEQUENCE [LARGE SCALE GENOMIC DNA]</scope>
    <source>
        <strain evidence="2">51987-8</strain>
    </source>
</reference>
<dbReference type="AlphaFoldDB" id="A0A369JKG2"/>
<keyword evidence="3" id="KW-1185">Reference proteome</keyword>
<evidence type="ECO:0000256" key="1">
    <source>
        <dbReference type="SAM" id="MobiDB-lite"/>
    </source>
</evidence>
<evidence type="ECO:0000313" key="2">
    <source>
        <dbReference type="EMBL" id="RDB22689.1"/>
    </source>
</evidence>
<protein>
    <submittedName>
        <fullName evidence="2">Uncharacterized protein</fullName>
    </submittedName>
</protein>
<sequence length="271" mass="30270">MRLTLSFSPRDDGSIPPLPDAWREIIEQASKKRRATVSTMPETRFSLSKLEKPDNDNTSTFEASILPSEETARDRKIPSIAVEYCDGRKMSVEDLRGAPSSTCSSPTRRPKRRLHQQYRPPTPPLPAYAQKQRLVASESESIHFYSTKQPCSTPSGTLEGPCPPPCRVPSMKASSFSTIGTKSPSFQTEKTYSSFGNSEPSTLWSTTYADSRPGLHVLPALPKHVGHVQESRPNTSYCALKAPLFSCWRRMEAWSTYLGMKLRSLSSLFFC</sequence>
<dbReference type="InParanoid" id="A0A369JKG2"/>
<dbReference type="Proteomes" id="UP000076154">
    <property type="component" value="Unassembled WGS sequence"/>
</dbReference>
<name>A0A369JKG2_HYPMA</name>
<comment type="caution">
    <text evidence="2">The sequence shown here is derived from an EMBL/GenBank/DDBJ whole genome shotgun (WGS) entry which is preliminary data.</text>
</comment>
<organism evidence="2 3">
    <name type="scientific">Hypsizygus marmoreus</name>
    <name type="common">White beech mushroom</name>
    <name type="synonym">Agaricus marmoreus</name>
    <dbReference type="NCBI Taxonomy" id="39966"/>
    <lineage>
        <taxon>Eukaryota</taxon>
        <taxon>Fungi</taxon>
        <taxon>Dikarya</taxon>
        <taxon>Basidiomycota</taxon>
        <taxon>Agaricomycotina</taxon>
        <taxon>Agaricomycetes</taxon>
        <taxon>Agaricomycetidae</taxon>
        <taxon>Agaricales</taxon>
        <taxon>Tricholomatineae</taxon>
        <taxon>Lyophyllaceae</taxon>
        <taxon>Hypsizygus</taxon>
    </lineage>
</organism>
<dbReference type="EMBL" id="LUEZ02000049">
    <property type="protein sequence ID" value="RDB22689.1"/>
    <property type="molecule type" value="Genomic_DNA"/>
</dbReference>
<feature type="region of interest" description="Disordered" evidence="1">
    <location>
        <begin position="31"/>
        <end position="73"/>
    </location>
</feature>
<proteinExistence type="predicted"/>
<evidence type="ECO:0000313" key="3">
    <source>
        <dbReference type="Proteomes" id="UP000076154"/>
    </source>
</evidence>